<keyword evidence="4" id="KW-0479">Metal-binding</keyword>
<dbReference type="EC" id="2.1.1.114" evidence="4"/>
<accession>A0A8S1S5Q8</accession>
<feature type="binding site" evidence="4">
    <location>
        <position position="146"/>
    </location>
    <ligand>
        <name>Mg(2+)</name>
        <dbReference type="ChEBI" id="CHEBI:18420"/>
    </ligand>
</feature>
<comment type="caution">
    <text evidence="5">The sequence shown here is derived from an EMBL/GenBank/DDBJ whole genome shotgun (WGS) entry which is preliminary data.</text>
</comment>
<gene>
    <name evidence="5" type="ORF">POCTA_138.1.T0070468</name>
</gene>
<dbReference type="OMA" id="LASRWWD"/>
<organism evidence="5 6">
    <name type="scientific">Paramecium octaurelia</name>
    <dbReference type="NCBI Taxonomy" id="43137"/>
    <lineage>
        <taxon>Eukaryota</taxon>
        <taxon>Sar</taxon>
        <taxon>Alveolata</taxon>
        <taxon>Ciliophora</taxon>
        <taxon>Intramacronucleata</taxon>
        <taxon>Oligohymenophorea</taxon>
        <taxon>Peniculida</taxon>
        <taxon>Parameciidae</taxon>
        <taxon>Paramecium</taxon>
    </lineage>
</organism>
<keyword evidence="4" id="KW-0496">Mitochondrion</keyword>
<keyword evidence="6" id="KW-1185">Reference proteome</keyword>
<comment type="pathway">
    <text evidence="4">Cofactor biosynthesis; ubiquinone biosynthesis.</text>
</comment>
<dbReference type="GO" id="GO:0010420">
    <property type="term" value="F:polyprenyldihydroxybenzoate methyltransferase activity"/>
    <property type="evidence" value="ECO:0007669"/>
    <property type="project" value="UniProtKB-UniRule"/>
</dbReference>
<comment type="catalytic activity">
    <reaction evidence="4">
        <text>a 3-demethylubiquinone + S-adenosyl-L-methionine = a ubiquinone + S-adenosyl-L-homocysteine</text>
        <dbReference type="Rhea" id="RHEA:81215"/>
        <dbReference type="Rhea" id="RHEA-COMP:9565"/>
        <dbReference type="Rhea" id="RHEA-COMP:19654"/>
        <dbReference type="ChEBI" id="CHEBI:16389"/>
        <dbReference type="ChEBI" id="CHEBI:57856"/>
        <dbReference type="ChEBI" id="CHEBI:59789"/>
        <dbReference type="ChEBI" id="CHEBI:231825"/>
    </reaction>
</comment>
<keyword evidence="4" id="KW-0472">Membrane</keyword>
<keyword evidence="3 4" id="KW-0949">S-adenosyl-L-methionine</keyword>
<dbReference type="GO" id="GO:0032259">
    <property type="term" value="P:methylation"/>
    <property type="evidence" value="ECO:0007669"/>
    <property type="project" value="UniProtKB-KW"/>
</dbReference>
<reference evidence="5" key="1">
    <citation type="submission" date="2021-01" db="EMBL/GenBank/DDBJ databases">
        <authorList>
            <consortium name="Genoscope - CEA"/>
            <person name="William W."/>
        </authorList>
    </citation>
    <scope>NUCLEOTIDE SEQUENCE</scope>
</reference>
<dbReference type="Pfam" id="PF13489">
    <property type="entry name" value="Methyltransf_23"/>
    <property type="match status" value="1"/>
</dbReference>
<dbReference type="EC" id="2.1.1.64" evidence="4"/>
<feature type="binding site" evidence="4">
    <location>
        <position position="141"/>
    </location>
    <ligand>
        <name>S-adenosyl-L-methionine</name>
        <dbReference type="ChEBI" id="CHEBI:59789"/>
    </ligand>
</feature>
<dbReference type="GO" id="GO:0061542">
    <property type="term" value="F:3-demethylubiquinol 3-O-methyltransferase activity"/>
    <property type="evidence" value="ECO:0007669"/>
    <property type="project" value="UniProtKB-UniRule"/>
</dbReference>
<name>A0A8S1S5Q8_PAROT</name>
<feature type="binding site" evidence="4">
    <location>
        <position position="71"/>
    </location>
    <ligand>
        <name>S-adenosyl-L-methionine</name>
        <dbReference type="ChEBI" id="CHEBI:59789"/>
    </ligand>
</feature>
<evidence type="ECO:0000256" key="4">
    <source>
        <dbReference type="HAMAP-Rule" id="MF_03190"/>
    </source>
</evidence>
<evidence type="ECO:0000256" key="1">
    <source>
        <dbReference type="ARBA" id="ARBA00022603"/>
    </source>
</evidence>
<dbReference type="GO" id="GO:0031314">
    <property type="term" value="C:extrinsic component of mitochondrial inner membrane"/>
    <property type="evidence" value="ECO:0007669"/>
    <property type="project" value="UniProtKB-UniRule"/>
</dbReference>
<comment type="similarity">
    <text evidence="4">Belongs to the class I-like SAM-binding methyltransferase superfamily. UbiG/COQ3 family.</text>
</comment>
<dbReference type="OrthoDB" id="3265906at2759"/>
<keyword evidence="4" id="KW-0831">Ubiquinone biosynthesis</keyword>
<dbReference type="EMBL" id="CAJJDP010000006">
    <property type="protein sequence ID" value="CAD8136591.1"/>
    <property type="molecule type" value="Genomic_DNA"/>
</dbReference>
<dbReference type="AlphaFoldDB" id="A0A8S1S5Q8"/>
<comment type="cofactor">
    <cofactor evidence="4">
        <name>Mg(2+)</name>
        <dbReference type="ChEBI" id="CHEBI:18420"/>
    </cofactor>
</comment>
<dbReference type="NCBIfam" id="TIGR01983">
    <property type="entry name" value="UbiG"/>
    <property type="match status" value="1"/>
</dbReference>
<comment type="subunit">
    <text evidence="4">Component of a multi-subunit COQ enzyme complex.</text>
</comment>
<feature type="binding site" evidence="4">
    <location>
        <position position="145"/>
    </location>
    <ligand>
        <name>Mg(2+)</name>
        <dbReference type="ChEBI" id="CHEBI:18420"/>
    </ligand>
</feature>
<keyword evidence="1 4" id="KW-0489">Methyltransferase</keyword>
<comment type="catalytic activity">
    <reaction evidence="4">
        <text>a 3,4-dihydroxy-5-(all-trans-polyprenyl)benzoate + S-adenosyl-L-methionine = a 4-hydroxy-3-methoxy-5-(all-trans-polyprenyl)benzoate + S-adenosyl-L-homocysteine + H(+)</text>
        <dbReference type="Rhea" id="RHEA:44452"/>
        <dbReference type="Rhea" id="RHEA-COMP:10930"/>
        <dbReference type="Rhea" id="RHEA-COMP:10931"/>
        <dbReference type="ChEBI" id="CHEBI:15378"/>
        <dbReference type="ChEBI" id="CHEBI:57856"/>
        <dbReference type="ChEBI" id="CHEBI:59789"/>
        <dbReference type="ChEBI" id="CHEBI:64694"/>
        <dbReference type="ChEBI" id="CHEBI:84443"/>
        <dbReference type="EC" id="2.1.1.114"/>
    </reaction>
</comment>
<keyword evidence="4" id="KW-0999">Mitochondrion inner membrane</keyword>
<dbReference type="PANTHER" id="PTHR43464:SF19">
    <property type="entry name" value="UBIQUINONE BIOSYNTHESIS O-METHYLTRANSFERASE, MITOCHONDRIAL"/>
    <property type="match status" value="1"/>
</dbReference>
<dbReference type="CDD" id="cd02440">
    <property type="entry name" value="AdoMet_MTases"/>
    <property type="match status" value="1"/>
</dbReference>
<dbReference type="GO" id="GO:0046872">
    <property type="term" value="F:metal ion binding"/>
    <property type="evidence" value="ECO:0007669"/>
    <property type="project" value="UniProtKB-KW"/>
</dbReference>
<evidence type="ECO:0000313" key="6">
    <source>
        <dbReference type="Proteomes" id="UP000683925"/>
    </source>
</evidence>
<evidence type="ECO:0000313" key="5">
    <source>
        <dbReference type="EMBL" id="CAD8136591.1"/>
    </source>
</evidence>
<dbReference type="PANTHER" id="PTHR43464">
    <property type="entry name" value="METHYLTRANSFERASE"/>
    <property type="match status" value="1"/>
</dbReference>
<feature type="binding site" evidence="4">
    <location>
        <position position="142"/>
    </location>
    <ligand>
        <name>Mg(2+)</name>
        <dbReference type="ChEBI" id="CHEBI:18420"/>
    </ligand>
</feature>
<dbReference type="HAMAP" id="MF_00472">
    <property type="entry name" value="UbiG"/>
    <property type="match status" value="1"/>
</dbReference>
<dbReference type="Proteomes" id="UP000683925">
    <property type="component" value="Unassembled WGS sequence"/>
</dbReference>
<evidence type="ECO:0000256" key="2">
    <source>
        <dbReference type="ARBA" id="ARBA00022679"/>
    </source>
</evidence>
<feature type="binding site" evidence="4">
    <location>
        <position position="45"/>
    </location>
    <ligand>
        <name>S-adenosyl-L-methionine</name>
        <dbReference type="ChEBI" id="CHEBI:59789"/>
    </ligand>
</feature>
<dbReference type="InterPro" id="IPR010233">
    <property type="entry name" value="UbiG_MeTrfase"/>
</dbReference>
<protein>
    <recommendedName>
        <fullName evidence="4">Ubiquinone biosynthesis O-methyltransferase, mitochondrial</fullName>
    </recommendedName>
    <alternativeName>
        <fullName evidence="4">3-demethylubiquinol 3-O-methyltransferase</fullName>
        <ecNumber evidence="4">2.1.1.64</ecNumber>
    </alternativeName>
    <alternativeName>
        <fullName evidence="4">3-demethylubiquinone 3-O-methyltransferase</fullName>
        <ecNumber evidence="4">2.1.1.-</ecNumber>
    </alternativeName>
    <alternativeName>
        <fullName evidence="4">Polyprenyldihydroxybenzoate methyltransferase</fullName>
        <ecNumber evidence="4">2.1.1.114</ecNumber>
    </alternativeName>
</protein>
<dbReference type="EC" id="2.1.1.-" evidence="4"/>
<proteinExistence type="inferred from homology"/>
<keyword evidence="4" id="KW-0460">Magnesium</keyword>
<evidence type="ECO:0000256" key="3">
    <source>
        <dbReference type="ARBA" id="ARBA00022691"/>
    </source>
</evidence>
<keyword evidence="2 4" id="KW-0808">Transferase</keyword>
<feature type="binding site" evidence="4">
    <location>
        <position position="92"/>
    </location>
    <ligand>
        <name>S-adenosyl-L-methionine</name>
        <dbReference type="ChEBI" id="CHEBI:59789"/>
    </ligand>
</feature>
<sequence>MIRIKLLKYFSSTINQADRQNFNKIQDWWSVGGSMAPLYSYNHLRVQFIHEILNRPQKGKSLAGLHSLDVGVGGGILSESLRRLGSKVTGIDVSENSIETAIKHKNTDPELRNDSDLDYQLISIEELSKNQEKQYDIITAMEVIEHVENLPLFIESLGKLLKPDGKLFISSINKSYESYLKLIIGAEYIARVVPQGTHDWNNFKTPEQVWLQLNKQKLNIDVLRGVEYNLLNGEMKYSNNETQYMMACSKQKKE</sequence>
<comment type="catalytic activity">
    <reaction evidence="4">
        <text>a 3-demethylubiquinol + S-adenosyl-L-methionine = a ubiquinol + S-adenosyl-L-homocysteine + H(+)</text>
        <dbReference type="Rhea" id="RHEA:44380"/>
        <dbReference type="Rhea" id="RHEA-COMP:9566"/>
        <dbReference type="Rhea" id="RHEA-COMP:10914"/>
        <dbReference type="ChEBI" id="CHEBI:15378"/>
        <dbReference type="ChEBI" id="CHEBI:17976"/>
        <dbReference type="ChEBI" id="CHEBI:57856"/>
        <dbReference type="ChEBI" id="CHEBI:59789"/>
        <dbReference type="ChEBI" id="CHEBI:84422"/>
        <dbReference type="EC" id="2.1.1.64"/>
    </reaction>
</comment>
<comment type="subcellular location">
    <subcellularLocation>
        <location evidence="4">Mitochondrion inner membrane</location>
        <topology evidence="4">Peripheral membrane protein</topology>
        <orientation evidence="4">Matrix side</orientation>
    </subcellularLocation>
</comment>
<comment type="function">
    <text evidence="4">O-methyltransferase required for two non-consecutive steps during ubiquinone biosynthesis. Catalyzes the 2 O-methylation of 3,4-dihydroxy-5-(all-trans-polyprenyl)benzoic acid into 4-hydroxy-3-methoxy-5-(all-trans-polyprenyl)benzoic acid. Also catalyzes the last step of ubiquinone biosynthesis by mediating methylation of 3-demethylubiquinone into ubiquinone. Also able to mediate the methylation of 3-demethylubiquinol into ubiquinol.</text>
</comment>